<proteinExistence type="predicted"/>
<reference evidence="1 2" key="1">
    <citation type="journal article" date="2022" name="Nat. Plants">
        <title>Genomes of leafy and leafless Platanthera orchids illuminate the evolution of mycoheterotrophy.</title>
        <authorList>
            <person name="Li M.H."/>
            <person name="Liu K.W."/>
            <person name="Li Z."/>
            <person name="Lu H.C."/>
            <person name="Ye Q.L."/>
            <person name="Zhang D."/>
            <person name="Wang J.Y."/>
            <person name="Li Y.F."/>
            <person name="Zhong Z.M."/>
            <person name="Liu X."/>
            <person name="Yu X."/>
            <person name="Liu D.K."/>
            <person name="Tu X.D."/>
            <person name="Liu B."/>
            <person name="Hao Y."/>
            <person name="Liao X.Y."/>
            <person name="Jiang Y.T."/>
            <person name="Sun W.H."/>
            <person name="Chen J."/>
            <person name="Chen Y.Q."/>
            <person name="Ai Y."/>
            <person name="Zhai J.W."/>
            <person name="Wu S.S."/>
            <person name="Zhou Z."/>
            <person name="Hsiao Y.Y."/>
            <person name="Wu W.L."/>
            <person name="Chen Y.Y."/>
            <person name="Lin Y.F."/>
            <person name="Hsu J.L."/>
            <person name="Li C.Y."/>
            <person name="Wang Z.W."/>
            <person name="Zhao X."/>
            <person name="Zhong W.Y."/>
            <person name="Ma X.K."/>
            <person name="Ma L."/>
            <person name="Huang J."/>
            <person name="Chen G.Z."/>
            <person name="Huang M.Z."/>
            <person name="Huang L."/>
            <person name="Peng D.H."/>
            <person name="Luo Y.B."/>
            <person name="Zou S.Q."/>
            <person name="Chen S.P."/>
            <person name="Lan S."/>
            <person name="Tsai W.C."/>
            <person name="Van de Peer Y."/>
            <person name="Liu Z.J."/>
        </authorList>
    </citation>
    <scope>NUCLEOTIDE SEQUENCE [LARGE SCALE GENOMIC DNA]</scope>
    <source>
        <strain evidence="1">Lor288</strain>
    </source>
</reference>
<name>A0ABR2M8D0_9ASPA</name>
<evidence type="ECO:0000313" key="2">
    <source>
        <dbReference type="Proteomes" id="UP001412067"/>
    </source>
</evidence>
<protein>
    <submittedName>
        <fullName evidence="1">Uncharacterized protein</fullName>
    </submittedName>
</protein>
<accession>A0ABR2M8D0</accession>
<organism evidence="1 2">
    <name type="scientific">Platanthera guangdongensis</name>
    <dbReference type="NCBI Taxonomy" id="2320717"/>
    <lineage>
        <taxon>Eukaryota</taxon>
        <taxon>Viridiplantae</taxon>
        <taxon>Streptophyta</taxon>
        <taxon>Embryophyta</taxon>
        <taxon>Tracheophyta</taxon>
        <taxon>Spermatophyta</taxon>
        <taxon>Magnoliopsida</taxon>
        <taxon>Liliopsida</taxon>
        <taxon>Asparagales</taxon>
        <taxon>Orchidaceae</taxon>
        <taxon>Orchidoideae</taxon>
        <taxon>Orchideae</taxon>
        <taxon>Orchidinae</taxon>
        <taxon>Platanthera</taxon>
    </lineage>
</organism>
<sequence length="148" mass="15410">MKQRSDEFLEKGGNELRAVEAEARTLVDSLYGPNTCDPTVMSARYGIVGDKGHGFHYSIGGFQVVEIGGWKLAAYSAVRTAVMFESVALGLCGADGMGKDKVAARAANGPAGCGAGFWPGSDGRGRKVTVVGDVTGEGNLLWPAVEGR</sequence>
<dbReference type="EMBL" id="JBBWWR010000011">
    <property type="protein sequence ID" value="KAK8959901.1"/>
    <property type="molecule type" value="Genomic_DNA"/>
</dbReference>
<comment type="caution">
    <text evidence="1">The sequence shown here is derived from an EMBL/GenBank/DDBJ whole genome shotgun (WGS) entry which is preliminary data.</text>
</comment>
<keyword evidence="2" id="KW-1185">Reference proteome</keyword>
<evidence type="ECO:0000313" key="1">
    <source>
        <dbReference type="EMBL" id="KAK8959901.1"/>
    </source>
</evidence>
<gene>
    <name evidence="1" type="ORF">KSP40_PGU022245</name>
</gene>
<dbReference type="Proteomes" id="UP001412067">
    <property type="component" value="Unassembled WGS sequence"/>
</dbReference>